<keyword evidence="3" id="KW-1185">Reference proteome</keyword>
<dbReference type="OrthoDB" id="693846at2759"/>
<dbReference type="AlphaFoldDB" id="A0A2K2DTS6"/>
<proteinExistence type="predicted"/>
<evidence type="ECO:0008006" key="4">
    <source>
        <dbReference type="Google" id="ProtNLM"/>
    </source>
</evidence>
<evidence type="ECO:0000313" key="1">
    <source>
        <dbReference type="EMBL" id="PNT77678.1"/>
    </source>
</evidence>
<sequence>MAMQFWDALHMNPVNLDFEDLWFLHPPADLPKEMWPSMLLAILWRIWKSKNAKVFSNEDLPPPIAIGSLIQDITLWSFRLRCHEKKIAARL</sequence>
<evidence type="ECO:0000313" key="2">
    <source>
        <dbReference type="EnsemblPlants" id="PNT77678"/>
    </source>
</evidence>
<name>A0A2K2DTS6_BRADI</name>
<dbReference type="EMBL" id="CM000880">
    <property type="protein sequence ID" value="PNT77678.1"/>
    <property type="molecule type" value="Genomic_DNA"/>
</dbReference>
<reference evidence="2" key="3">
    <citation type="submission" date="2018-08" db="UniProtKB">
        <authorList>
            <consortium name="EnsemblPlants"/>
        </authorList>
    </citation>
    <scope>IDENTIFICATION</scope>
    <source>
        <strain evidence="2">cv. Bd21</strain>
    </source>
</reference>
<dbReference type="Gramene" id="PNT77678">
    <property type="protein sequence ID" value="PNT77678"/>
    <property type="gene ID" value="BRADI_1g66886v3"/>
</dbReference>
<gene>
    <name evidence="1" type="ORF">BRADI_1g66886v3</name>
</gene>
<evidence type="ECO:0000313" key="3">
    <source>
        <dbReference type="Proteomes" id="UP000008810"/>
    </source>
</evidence>
<dbReference type="InParanoid" id="A0A2K2DTS6"/>
<reference evidence="1" key="2">
    <citation type="submission" date="2017-06" db="EMBL/GenBank/DDBJ databases">
        <title>WGS assembly of Brachypodium distachyon.</title>
        <authorList>
            <consortium name="The International Brachypodium Initiative"/>
            <person name="Lucas S."/>
            <person name="Harmon-Smith M."/>
            <person name="Lail K."/>
            <person name="Tice H."/>
            <person name="Grimwood J."/>
            <person name="Bruce D."/>
            <person name="Barry K."/>
            <person name="Shu S."/>
            <person name="Lindquist E."/>
            <person name="Wang M."/>
            <person name="Pitluck S."/>
            <person name="Vogel J.P."/>
            <person name="Garvin D.F."/>
            <person name="Mockler T.C."/>
            <person name="Schmutz J."/>
            <person name="Rokhsar D."/>
            <person name="Bevan M.W."/>
        </authorList>
    </citation>
    <scope>NUCLEOTIDE SEQUENCE</scope>
    <source>
        <strain evidence="1">Bd21</strain>
    </source>
</reference>
<dbReference type="Proteomes" id="UP000008810">
    <property type="component" value="Chromosome 1"/>
</dbReference>
<accession>A0A2K2DTS6</accession>
<protein>
    <recommendedName>
        <fullName evidence="4">Reverse transcriptase zinc-binding domain-containing protein</fullName>
    </recommendedName>
</protein>
<reference evidence="1 2" key="1">
    <citation type="journal article" date="2010" name="Nature">
        <title>Genome sequencing and analysis of the model grass Brachypodium distachyon.</title>
        <authorList>
            <consortium name="International Brachypodium Initiative"/>
        </authorList>
    </citation>
    <scope>NUCLEOTIDE SEQUENCE [LARGE SCALE GENOMIC DNA]</scope>
    <source>
        <strain evidence="1 2">Bd21</strain>
    </source>
</reference>
<organism evidence="1">
    <name type="scientific">Brachypodium distachyon</name>
    <name type="common">Purple false brome</name>
    <name type="synonym">Trachynia distachya</name>
    <dbReference type="NCBI Taxonomy" id="15368"/>
    <lineage>
        <taxon>Eukaryota</taxon>
        <taxon>Viridiplantae</taxon>
        <taxon>Streptophyta</taxon>
        <taxon>Embryophyta</taxon>
        <taxon>Tracheophyta</taxon>
        <taxon>Spermatophyta</taxon>
        <taxon>Magnoliopsida</taxon>
        <taxon>Liliopsida</taxon>
        <taxon>Poales</taxon>
        <taxon>Poaceae</taxon>
        <taxon>BOP clade</taxon>
        <taxon>Pooideae</taxon>
        <taxon>Stipodae</taxon>
        <taxon>Brachypodieae</taxon>
        <taxon>Brachypodium</taxon>
    </lineage>
</organism>
<dbReference type="EnsemblPlants" id="PNT77678">
    <property type="protein sequence ID" value="PNT77678"/>
    <property type="gene ID" value="BRADI_1g66886v3"/>
</dbReference>